<dbReference type="GO" id="GO:0022857">
    <property type="term" value="F:transmembrane transporter activity"/>
    <property type="evidence" value="ECO:0007669"/>
    <property type="project" value="InterPro"/>
</dbReference>
<dbReference type="OrthoDB" id="6612291at2759"/>
<dbReference type="GO" id="GO:0016020">
    <property type="term" value="C:membrane"/>
    <property type="evidence" value="ECO:0007669"/>
    <property type="project" value="UniProtKB-SubCell"/>
</dbReference>
<evidence type="ECO:0000256" key="1">
    <source>
        <dbReference type="ARBA" id="ARBA00004370"/>
    </source>
</evidence>
<organism evidence="7 8">
    <name type="scientific">Lepeophtheirus salmonis</name>
    <name type="common">Salmon louse</name>
    <name type="synonym">Caligus salmonis</name>
    <dbReference type="NCBI Taxonomy" id="72036"/>
    <lineage>
        <taxon>Eukaryota</taxon>
        <taxon>Metazoa</taxon>
        <taxon>Ecdysozoa</taxon>
        <taxon>Arthropoda</taxon>
        <taxon>Crustacea</taxon>
        <taxon>Multicrustacea</taxon>
        <taxon>Hexanauplia</taxon>
        <taxon>Copepoda</taxon>
        <taxon>Siphonostomatoida</taxon>
        <taxon>Caligidae</taxon>
        <taxon>Lepeophtheirus</taxon>
    </lineage>
</organism>
<dbReference type="Proteomes" id="UP000675881">
    <property type="component" value="Chromosome 2"/>
</dbReference>
<evidence type="ECO:0000313" key="7">
    <source>
        <dbReference type="EMBL" id="CAF2877645.1"/>
    </source>
</evidence>
<evidence type="ECO:0000256" key="3">
    <source>
        <dbReference type="ARBA" id="ARBA00022989"/>
    </source>
</evidence>
<dbReference type="Gene3D" id="1.20.1250.20">
    <property type="entry name" value="MFS general substrate transporter like domains"/>
    <property type="match status" value="2"/>
</dbReference>
<feature type="transmembrane region" description="Helical" evidence="6">
    <location>
        <begin position="113"/>
        <end position="133"/>
    </location>
</feature>
<keyword evidence="3 6" id="KW-1133">Transmembrane helix</keyword>
<dbReference type="PANTHER" id="PTHR48021">
    <property type="match status" value="1"/>
</dbReference>
<feature type="compositionally biased region" description="Basic and acidic residues" evidence="5">
    <location>
        <begin position="455"/>
        <end position="464"/>
    </location>
</feature>
<dbReference type="InterPro" id="IPR036259">
    <property type="entry name" value="MFS_trans_sf"/>
</dbReference>
<dbReference type="InterPro" id="IPR050549">
    <property type="entry name" value="MFS_Trehalose_Transporter"/>
</dbReference>
<feature type="transmembrane region" description="Helical" evidence="6">
    <location>
        <begin position="293"/>
        <end position="318"/>
    </location>
</feature>
<dbReference type="EMBL" id="HG994581">
    <property type="protein sequence ID" value="CAF2877645.1"/>
    <property type="molecule type" value="Genomic_DNA"/>
</dbReference>
<gene>
    <name evidence="7" type="ORF">LSAA_6476</name>
</gene>
<evidence type="ECO:0000256" key="6">
    <source>
        <dbReference type="SAM" id="Phobius"/>
    </source>
</evidence>
<dbReference type="AlphaFoldDB" id="A0A7R8CNU3"/>
<feature type="transmembrane region" description="Helical" evidence="6">
    <location>
        <begin position="170"/>
        <end position="193"/>
    </location>
</feature>
<feature type="region of interest" description="Disordered" evidence="5">
    <location>
        <begin position="434"/>
        <end position="464"/>
    </location>
</feature>
<keyword evidence="8" id="KW-1185">Reference proteome</keyword>
<feature type="transmembrane region" description="Helical" evidence="6">
    <location>
        <begin position="87"/>
        <end position="107"/>
    </location>
</feature>
<sequence>MAFFTLSRRNIAFIRQLLATLATTWTTISNGLLSGYTAQAIPSLMEDNSTIHITEQYESWISCIVPLTAVLSSPLSSPLCAFIGRRYTMMAMCLPMSAGWFIITYATDANMILAGRGITGAASAIAIPAAYTYTAEISSSRNRGLFGSILSIGWCFGIVLSYSMGSILSWNWLALSSSIVPLIQFIVFWNGAFSPRWLVTRKRLDEAKESLAFFRGGWNKFVDCELKDMVHQFENGDQKTHLARLKMLFKPGIRKAVFFCMTLKFFNMMTGYSSKSCYNHSWTMRNDLHDYRWLPMVTLLTFAIFFPIGWGSVTYVMVAEMVPTSIRPETSVIGACWEQLLAFSILKIHNIACSLHGPEYLHWASSVLIFIGGMFVIIFLPETAQKSLEEIEIFFVHLHREVVDMIGERNDCKDLHERKISLYSLTDFKIEEDKKKNKSGVEGNTVTSYVMTEKPNTKKESPNA</sequence>
<dbReference type="PANTHER" id="PTHR48021:SF1">
    <property type="entry name" value="GH07001P-RELATED"/>
    <property type="match status" value="1"/>
</dbReference>
<evidence type="ECO:0000256" key="2">
    <source>
        <dbReference type="ARBA" id="ARBA00022692"/>
    </source>
</evidence>
<dbReference type="Pfam" id="PF00083">
    <property type="entry name" value="Sugar_tr"/>
    <property type="match status" value="2"/>
</dbReference>
<evidence type="ECO:0000256" key="5">
    <source>
        <dbReference type="SAM" id="MobiDB-lite"/>
    </source>
</evidence>
<protein>
    <submittedName>
        <fullName evidence="7">(salmon louse) hypothetical protein</fullName>
    </submittedName>
</protein>
<evidence type="ECO:0000256" key="4">
    <source>
        <dbReference type="ARBA" id="ARBA00023136"/>
    </source>
</evidence>
<name>A0A7R8CNU3_LEPSM</name>
<accession>A0A7R8CNU3</accession>
<keyword evidence="2 6" id="KW-0812">Transmembrane</keyword>
<evidence type="ECO:0000313" key="8">
    <source>
        <dbReference type="Proteomes" id="UP000675881"/>
    </source>
</evidence>
<dbReference type="InterPro" id="IPR005828">
    <property type="entry name" value="MFS_sugar_transport-like"/>
</dbReference>
<comment type="subcellular location">
    <subcellularLocation>
        <location evidence="1">Membrane</location>
    </subcellularLocation>
</comment>
<feature type="transmembrane region" description="Helical" evidence="6">
    <location>
        <begin position="360"/>
        <end position="380"/>
    </location>
</feature>
<dbReference type="SUPFAM" id="SSF103473">
    <property type="entry name" value="MFS general substrate transporter"/>
    <property type="match status" value="1"/>
</dbReference>
<proteinExistence type="predicted"/>
<keyword evidence="4 6" id="KW-0472">Membrane</keyword>
<reference evidence="7" key="1">
    <citation type="submission" date="2021-02" db="EMBL/GenBank/DDBJ databases">
        <authorList>
            <person name="Bekaert M."/>
        </authorList>
    </citation>
    <scope>NUCLEOTIDE SEQUENCE</scope>
    <source>
        <strain evidence="7">IoA-00</strain>
    </source>
</reference>
<feature type="transmembrane region" description="Helical" evidence="6">
    <location>
        <begin position="145"/>
        <end position="164"/>
    </location>
</feature>